<proteinExistence type="inferred from homology"/>
<dbReference type="SUPFAM" id="SSF51905">
    <property type="entry name" value="FAD/NAD(P)-binding domain"/>
    <property type="match status" value="2"/>
</dbReference>
<keyword evidence="13" id="KW-1185">Reference proteome</keyword>
<dbReference type="Pfam" id="PF07992">
    <property type="entry name" value="Pyr_redox_2"/>
    <property type="match status" value="1"/>
</dbReference>
<dbReference type="PRINTS" id="PR00411">
    <property type="entry name" value="PNDRDTASEI"/>
</dbReference>
<dbReference type="InterPro" id="IPR023753">
    <property type="entry name" value="FAD/NAD-binding_dom"/>
</dbReference>
<dbReference type="InterPro" id="IPR045024">
    <property type="entry name" value="NDH-2"/>
</dbReference>
<dbReference type="PANTHER" id="PTHR43706">
    <property type="entry name" value="NADH DEHYDROGENASE"/>
    <property type="match status" value="1"/>
</dbReference>
<dbReference type="PANTHER" id="PTHR43706:SF47">
    <property type="entry name" value="EXTERNAL NADH-UBIQUINONE OXIDOREDUCTASE 1, MITOCHONDRIAL-RELATED"/>
    <property type="match status" value="1"/>
</dbReference>
<reference evidence="13" key="1">
    <citation type="journal article" date="2019" name="Int. J. Syst. Evol. Microbiol.">
        <title>The Global Catalogue of Microorganisms (GCM) 10K type strain sequencing project: providing services to taxonomists for standard genome sequencing and annotation.</title>
        <authorList>
            <consortium name="The Broad Institute Genomics Platform"/>
            <consortium name="The Broad Institute Genome Sequencing Center for Infectious Disease"/>
            <person name="Wu L."/>
            <person name="Ma J."/>
        </authorList>
    </citation>
    <scope>NUCLEOTIDE SEQUENCE [LARGE SCALE GENOMIC DNA]</scope>
    <source>
        <strain evidence="13">CGMCC 1.19062</strain>
    </source>
</reference>
<dbReference type="InterPro" id="IPR054585">
    <property type="entry name" value="NDH2-like_C"/>
</dbReference>
<comment type="catalytic activity">
    <reaction evidence="8">
        <text>a quinone + NADH + H(+) = a quinol + NAD(+)</text>
        <dbReference type="Rhea" id="RHEA:46160"/>
        <dbReference type="ChEBI" id="CHEBI:15378"/>
        <dbReference type="ChEBI" id="CHEBI:24646"/>
        <dbReference type="ChEBI" id="CHEBI:57540"/>
        <dbReference type="ChEBI" id="CHEBI:57945"/>
        <dbReference type="ChEBI" id="CHEBI:132124"/>
        <dbReference type="EC" id="1.6.5.9"/>
    </reaction>
</comment>
<gene>
    <name evidence="12" type="ORF">ACFSM5_21970</name>
</gene>
<feature type="domain" description="External alternative NADH-ubiquinone oxidoreductase-like C-terminal" evidence="11">
    <location>
        <begin position="348"/>
        <end position="402"/>
    </location>
</feature>
<evidence type="ECO:0000256" key="8">
    <source>
        <dbReference type="ARBA" id="ARBA00047599"/>
    </source>
</evidence>
<dbReference type="InterPro" id="IPR036188">
    <property type="entry name" value="FAD/NAD-bd_sf"/>
</dbReference>
<evidence type="ECO:0000256" key="6">
    <source>
        <dbReference type="ARBA" id="ARBA00023002"/>
    </source>
</evidence>
<comment type="similarity">
    <text evidence="1">Belongs to the NADH dehydrogenase family.</text>
</comment>
<dbReference type="EC" id="1.6.5.9" evidence="2"/>
<evidence type="ECO:0000256" key="1">
    <source>
        <dbReference type="ARBA" id="ARBA00005272"/>
    </source>
</evidence>
<evidence type="ECO:0000256" key="9">
    <source>
        <dbReference type="SAM" id="Phobius"/>
    </source>
</evidence>
<evidence type="ECO:0000256" key="4">
    <source>
        <dbReference type="ARBA" id="ARBA00022827"/>
    </source>
</evidence>
<keyword evidence="5" id="KW-0809">Transit peptide</keyword>
<organism evidence="12 13">
    <name type="scientific">Lacibacterium aquatile</name>
    <dbReference type="NCBI Taxonomy" id="1168082"/>
    <lineage>
        <taxon>Bacteria</taxon>
        <taxon>Pseudomonadati</taxon>
        <taxon>Pseudomonadota</taxon>
        <taxon>Alphaproteobacteria</taxon>
        <taxon>Rhodospirillales</taxon>
        <taxon>Rhodospirillaceae</taxon>
    </lineage>
</organism>
<keyword evidence="7" id="KW-0520">NAD</keyword>
<evidence type="ECO:0000313" key="13">
    <source>
        <dbReference type="Proteomes" id="UP001597295"/>
    </source>
</evidence>
<accession>A0ABW5DYW1</accession>
<name>A0ABW5DYW1_9PROT</name>
<feature type="domain" description="FAD/NAD(P)-binding" evidence="10">
    <location>
        <begin position="6"/>
        <end position="321"/>
    </location>
</feature>
<comment type="caution">
    <text evidence="12">The sequence shown here is derived from an EMBL/GenBank/DDBJ whole genome shotgun (WGS) entry which is preliminary data.</text>
</comment>
<dbReference type="GO" id="GO:0016491">
    <property type="term" value="F:oxidoreductase activity"/>
    <property type="evidence" value="ECO:0007669"/>
    <property type="project" value="UniProtKB-KW"/>
</dbReference>
<evidence type="ECO:0000256" key="3">
    <source>
        <dbReference type="ARBA" id="ARBA00022630"/>
    </source>
</evidence>
<protein>
    <recommendedName>
        <fullName evidence="2">NADH:ubiquinone reductase (non-electrogenic)</fullName>
        <ecNumber evidence="2">1.6.5.9</ecNumber>
    </recommendedName>
</protein>
<dbReference type="RefSeq" id="WP_379879077.1">
    <property type="nucleotide sequence ID" value="NZ_JBHUIP010000016.1"/>
</dbReference>
<evidence type="ECO:0000313" key="12">
    <source>
        <dbReference type="EMBL" id="MFD2265586.1"/>
    </source>
</evidence>
<keyword evidence="9" id="KW-0812">Transmembrane</keyword>
<evidence type="ECO:0000256" key="7">
    <source>
        <dbReference type="ARBA" id="ARBA00023027"/>
    </source>
</evidence>
<evidence type="ECO:0000259" key="11">
    <source>
        <dbReference type="Pfam" id="PF22366"/>
    </source>
</evidence>
<feature type="transmembrane region" description="Helical" evidence="9">
    <location>
        <begin position="373"/>
        <end position="399"/>
    </location>
</feature>
<sequence>MARRHRVVIVGAGFGGLSAAKALSGADIDVLVIDRRNHHLFQPLLYQVASAALSPADIAVPIRSILAGQKNVTVLLGKVTGVDTAAKSVQLADGPVPYDTLILGTGARHAYFGHPEWEADAPGLKTLGDATAIRHRLLAAFERAEATDDPAARRRLMTVAVIGGGPTGVEMAGAVAELAKTTLKGEFRKIDPRETRILLVEAGPRILTSFPEALSVKAAKQLARLGVEVHLGTPVSLCDEDGIVVGEERIPAATVIWGAGVQASPVGKWLGVETDRAGRVPVQGDFSVAGQPDIFVVGDVATLKDRDGTLLPGVAPAAKQAGAYVADVIKARLAGKSTPKPFRYRNYGNVATIGRGAAVADFGWAKFSGMIAWWLWGIVHIFFLIGFRNRIVVAINWLWSYLTFKRGARLITEDKTP</sequence>
<dbReference type="Gene3D" id="3.50.50.100">
    <property type="match status" value="1"/>
</dbReference>
<keyword evidence="3" id="KW-0285">Flavoprotein</keyword>
<evidence type="ECO:0000256" key="2">
    <source>
        <dbReference type="ARBA" id="ARBA00012637"/>
    </source>
</evidence>
<evidence type="ECO:0000256" key="5">
    <source>
        <dbReference type="ARBA" id="ARBA00022946"/>
    </source>
</evidence>
<dbReference type="Pfam" id="PF22366">
    <property type="entry name" value="NDH2_C"/>
    <property type="match status" value="1"/>
</dbReference>
<dbReference type="PRINTS" id="PR00368">
    <property type="entry name" value="FADPNR"/>
</dbReference>
<keyword evidence="9" id="KW-0472">Membrane</keyword>
<dbReference type="Proteomes" id="UP001597295">
    <property type="component" value="Unassembled WGS sequence"/>
</dbReference>
<keyword evidence="9" id="KW-1133">Transmembrane helix</keyword>
<evidence type="ECO:0000259" key="10">
    <source>
        <dbReference type="Pfam" id="PF07992"/>
    </source>
</evidence>
<keyword evidence="4" id="KW-0274">FAD</keyword>
<keyword evidence="6 12" id="KW-0560">Oxidoreductase</keyword>
<dbReference type="EMBL" id="JBHUIP010000016">
    <property type="protein sequence ID" value="MFD2265586.1"/>
    <property type="molecule type" value="Genomic_DNA"/>
</dbReference>